<evidence type="ECO:0000313" key="4">
    <source>
        <dbReference type="EMBL" id="SEE00325.1"/>
    </source>
</evidence>
<dbReference type="PANTHER" id="PTHR48125:SF10">
    <property type="entry name" value="OS12G0136300 PROTEIN"/>
    <property type="match status" value="1"/>
</dbReference>
<feature type="domain" description="ART-PolyVal-like" evidence="2">
    <location>
        <begin position="1931"/>
        <end position="2062"/>
    </location>
</feature>
<proteinExistence type="predicted"/>
<feature type="region of interest" description="Disordered" evidence="1">
    <location>
        <begin position="950"/>
        <end position="985"/>
    </location>
</feature>
<dbReference type="PANTHER" id="PTHR48125">
    <property type="entry name" value="LP07818P1"/>
    <property type="match status" value="1"/>
</dbReference>
<feature type="compositionally biased region" description="Polar residues" evidence="1">
    <location>
        <begin position="647"/>
        <end position="666"/>
    </location>
</feature>
<sequence>MASLYDDLFTAPAIVESAKTSLLDDLGLEPAEGLGITGTLKEGAKSAGRAIGAAANAYTGDNQGIVDKAEAHQQAPKDYRLDKFYGDFADRTAALGDDPGVLETIGAGAGAVWDNPAGAGLAVVEQLPNAVPALAGGFAGMKAGAAGGAALGTVVAPGPGTAVGGAVGGVVGGLAGMFIGNAAIETGHKAMGMADDGAVTDAERSQAISEGAIKGGVITGVDALTLGAGGKLASALQRTTSSAMESATRKVLLDRGVDVADNAAVLAARGNPEIATAVRAAQESARQVTDKFGKRLAVGGTLLGMETVGEGVGEYLGELAATGEGNVPDAVLESLLSLGQSGAETAWNMARKSPSQGLWVQPQPSASNPAPAPIAAPNPEDGVLSRSVLAALPAPAPRLGLPAPESVLFADGQGTVSDQGPARNVDREYRPTGRERDPRTFGAGMDQQTERGAVPGREGDYIPVSRFASQEVLASNTIDGQLAPEPRGLPAPQRLLADGRADAGFIETNAAGESRQAKTGNVPPKNYVPQGGRGMDQQTPVGKKYTGMPAARKALRESANPAAMEVVKVGKKQFEVRAKPVDGGASESVTAPSAVQFEAGQRWQHQGRTYNVNKVQADGRASVSTPSGSQAFVIRPEQAAAEGWTQDAESNGSPLSANGTPVTAQPAQKKARKVDRERDSVAHAVIRLGGITTNYRQDTTGEAKGNTNIPGVGSLWSDKTGTSIDDMASLLDQHGYIPQSEMANDGGVSWLQAALGDQLAGRKEHFAPGSKRQEEQALKTEANRLEVQAAQEEAGGDFDSAETVVSDLLDDADLLEIRAAAATKHAAELDVIFGDSPNETVASTQSADRPTEGAQRTEAGESGSAGAGQRPQGSQPDVRAESPAEETPSLELTTQTEASAAADAAAQTASDKATAAAQKKADDAKKKADNLAAIKAANTKASETFELGQNADDNLSGQSGMFDSSLSLSESGGKPATEPAKAKAKIEDAGDQLKFNKKGMFRNGGLKWSDIKDDNEAMKVKLSAKEKIWARPDWEEIIAAQPEGMRDGFALVAHLVKQVYDGIPKQSPGKSDEALQTYIAAVGELRDAAEALLSDNAKVKPLVAALAAKAARRLGTGGSLSIIDMIKGDADSAQPLFSVLFPEQASGTRFTRGTPANDKANALDKAVKKMQWGADSAVEAMKAIKKGWPAKQEAWQKQGYAVFDNSANEVKASHYEGGSGVSTTLKLGSSTIEWLDKQTELGVARQAAAARLEQLNGKHLVMNKRKNILGAFDTNEEAEDFARKQTARKKVEVDSEANEADENWWSRAGDERRPGNANVTEGEFKEAFGFRGVNFGKWVNQQERQQHLNAAFDAFHDLAAVLDIPPKAISLNGMLGMAFGAQGGGSAAAHFVAGVNEINLTKTAGAGALAHEWAHGLDHYFGVKAGLGRDGAPWASTLGSRRKLPDGVEIRPEVAQAFKSVIAQMRAIEETPEQAAQAALTRLDRAKMDIAMTTQPMREQLAGNAEALAALDKVVAGDIGEYVTLPPAKGKRKPVGAVAANIKIVFDALGYSNEKMAKDGSSLMGVYFAKSEVGGVARSRIKHTDFYKKSQARDGKSGNYWATQWEMFARGFESWVMDKLAGQDKHNNYLVRPGKNDRGVTDENFPYPAGEERKAFNQAIDVLTAELKASAPDESGNVALFSRGATGATLTTLGRGDVEQITARLVTEAAVARRFVFSSWEELPQAIKDRAAAQGAKPGEIKAVHWQGKTYLIDRRFTDAGDVERTIFHEYYAHYGLRQQYGKDLHRKLLRTWEKVGGTKGVRAMAAEQGFNIDHYIEGAKQDKELTEAQRRVLVMDELLAHMAESTGSLKRLIEEWYGAVREWLRGNGWAELAKLNAADLAFMLRGARQASLRADGESVSGQPLFQWVESANQISTVAFKRWFGESKVVDKQGAPKVLYHGTGEDFTSFDQGRSGSSTRHSTAPLGIFMTGDRDTAQAYADKASDGMPGYARVMQLYAAIRNPYLMSVAESQAIDSPGEAVAFRAKLEREGYDGINLKGTDTWIAFSNTQMKSATDNNGEFDEWSGDIRFRRSARDLFDRATGPAPLDRNDPFAAENRRLREDDKTLWAKAKKVFARQFAPGGLLPDAVFAEKITRDSEFQAVEFDVRHLSGGLNQAVKADFGVDLDNLTPEQMKPLAEALTGKVDPSIPEATRVAIVAMRQYIDSLSGEYLSILQKQVELNMEGADQALIDKITGNLGAYVNRSYQAFDDPKWFKTVPTETVNAARTYLAKGYMEQGETPAEAARLADVTVNEMLKNGTAYDSMGGFIAESKLGAKDLTVLIKRKDIAPEIRALLGEYMDPRLNFAKSATKMGRMVWNQRFLDRVLEFGMGTLFFKGKDRPADATTQIAGEQSESYAPLNGLWTFPEVAQSFQDALGKEQMSDLYRTVVRLNGMVKYGKTILSPTTAMRNWQSAMFFSLANGHFDMSQMKKSWSAFREQVTQNATGDDLAYLRKLKQLGVVYDTPYAGEMMALMDDARMDELLSSKSGTGLKWLRKANQFAQGFYSFGDDFWKIIGYENEKAGLIAAGIPEAQAETMAAERIRNTYPTYSMIGKAVQWLRRFPLAGTFVSFPSEIIRTTVNMMKLTAADLKSDNPGIRAIGRKRAAGMTMVSAGFYALSAMTAAALGVGDDEEEALRDLAAPWSKNSTFLYAGRDADGKLRYFDMSFLDPYGYWKRPLTAMMRDQPWEQAAASGIGDMLSPFFGADITAGAIFEVLANKKPTGGQVYNENAGSVDQLQDISNHMRKALQPGFVSNGERLWLAGSDARREGSGQPYDMRDEVVSLLGWRSATLDTQTGLYYRSFDFTDALADAKKTLTRTLRSSNDVSEGDIRESKQAANAQYQKAFTEMGRLISSAGTAGMSRGEIVQTLKLSGVSQRNILALISGRVPPIDIGVHTQAKAVKQARVMRDGEHAAEIARRFRLAREQ</sequence>
<feature type="compositionally biased region" description="Polar residues" evidence="1">
    <location>
        <begin position="837"/>
        <end position="848"/>
    </location>
</feature>
<feature type="region of interest" description="Disordered" evidence="1">
    <location>
        <begin position="641"/>
        <end position="679"/>
    </location>
</feature>
<gene>
    <name evidence="4" type="ORF">SAMN05421553_3819</name>
</gene>
<dbReference type="InterPro" id="IPR041047">
    <property type="entry name" value="LPD1"/>
</dbReference>
<feature type="domain" description="Large polyvalent protein-associated" evidence="3">
    <location>
        <begin position="1595"/>
        <end position="1669"/>
    </location>
</feature>
<evidence type="ECO:0000313" key="5">
    <source>
        <dbReference type="Proteomes" id="UP000242849"/>
    </source>
</evidence>
<evidence type="ECO:0000256" key="1">
    <source>
        <dbReference type="SAM" id="MobiDB-lite"/>
    </source>
</evidence>
<dbReference type="EMBL" id="FNSC01000001">
    <property type="protein sequence ID" value="SEE00325.1"/>
    <property type="molecule type" value="Genomic_DNA"/>
</dbReference>
<dbReference type="Pfam" id="PF18760">
    <property type="entry name" value="ART-PolyVal"/>
    <property type="match status" value="1"/>
</dbReference>
<feature type="region of interest" description="Disordered" evidence="1">
    <location>
        <begin position="356"/>
        <end position="379"/>
    </location>
</feature>
<feature type="region of interest" description="Disordered" evidence="1">
    <location>
        <begin position="837"/>
        <end position="892"/>
    </location>
</feature>
<feature type="compositionally biased region" description="Basic and acidic residues" evidence="1">
    <location>
        <begin position="424"/>
        <end position="439"/>
    </location>
</feature>
<reference evidence="5" key="1">
    <citation type="submission" date="2016-10" db="EMBL/GenBank/DDBJ databases">
        <authorList>
            <person name="Varghese N."/>
            <person name="Submissions S."/>
        </authorList>
    </citation>
    <scope>NUCLEOTIDE SEQUENCE [LARGE SCALE GENOMIC DNA]</scope>
    <source>
        <strain evidence="5">DSM 12111</strain>
    </source>
</reference>
<dbReference type="OrthoDB" id="343736at2"/>
<dbReference type="STRING" id="53406.SAMN05421553_3819"/>
<dbReference type="InterPro" id="IPR049522">
    <property type="entry name" value="ART-PolyVal_dom"/>
</dbReference>
<organism evidence="4 5">
    <name type="scientific">Pseudomonas anguilliseptica</name>
    <dbReference type="NCBI Taxonomy" id="53406"/>
    <lineage>
        <taxon>Bacteria</taxon>
        <taxon>Pseudomonadati</taxon>
        <taxon>Pseudomonadota</taxon>
        <taxon>Gammaproteobacteria</taxon>
        <taxon>Pseudomonadales</taxon>
        <taxon>Pseudomonadaceae</taxon>
        <taxon>Pseudomonas</taxon>
    </lineage>
</organism>
<dbReference type="Pfam" id="PF18796">
    <property type="entry name" value="LPD1"/>
    <property type="match status" value="1"/>
</dbReference>
<feature type="region of interest" description="Disordered" evidence="1">
    <location>
        <begin position="412"/>
        <end position="458"/>
    </location>
</feature>
<name>A0A1H5FA68_PSEAG</name>
<keyword evidence="5" id="KW-1185">Reference proteome</keyword>
<feature type="compositionally biased region" description="Polar residues" evidence="1">
    <location>
        <begin position="951"/>
        <end position="970"/>
    </location>
</feature>
<protein>
    <submittedName>
        <fullName evidence="4">Uncharacterized protein</fullName>
    </submittedName>
</protein>
<feature type="region of interest" description="Disordered" evidence="1">
    <location>
        <begin position="512"/>
        <end position="540"/>
    </location>
</feature>
<accession>A0A1H5FA68</accession>
<dbReference type="RefSeq" id="WP_090385829.1">
    <property type="nucleotide sequence ID" value="NZ_FNSC01000001.1"/>
</dbReference>
<evidence type="ECO:0000259" key="2">
    <source>
        <dbReference type="Pfam" id="PF18760"/>
    </source>
</evidence>
<evidence type="ECO:0000259" key="3">
    <source>
        <dbReference type="Pfam" id="PF18796"/>
    </source>
</evidence>
<dbReference type="Proteomes" id="UP000242849">
    <property type="component" value="Unassembled WGS sequence"/>
</dbReference>